<accession>X6NQF9</accession>
<proteinExistence type="inferred from homology"/>
<dbReference type="PANTHER" id="PTHR10869">
    <property type="entry name" value="PROLYL 4-HYDROXYLASE ALPHA SUBUNIT"/>
    <property type="match status" value="1"/>
</dbReference>
<keyword evidence="1 3" id="KW-0479">Metal-binding</keyword>
<evidence type="ECO:0000313" key="5">
    <source>
        <dbReference type="EMBL" id="ETO27919.1"/>
    </source>
</evidence>
<dbReference type="InterPro" id="IPR044862">
    <property type="entry name" value="Pro_4_hyd_alph_FE2OG_OXY"/>
</dbReference>
<dbReference type="OrthoDB" id="69177at2759"/>
<sequence>MLWDRIRPHLKVRDLDQMRPFGFGNEGIWVVQGVNECIRFTKYEPGQHFKAHRDGKYQHNDEVASVYTLMIFLNQDFEGGQTKFFANKQNQPYLNLKHAKAETVLPQSGMALLFNHDVWHEGAKVAKGVKYILRTDLMFKRLSFEKSPQRIQDILQDTRWAKAEQLYQQSIALQRQGQPDMSTQKYLEAQCLQMELGSVPPKDLRLHKPLFLSKDLIITVFSFLSWQELLPLMTISQAFRYRLQDATLWRDAFYRMWIDVAALEQKYTVKEAYEQAELSKQTDISDDEVGKMIQPPYYHYSEQESDTESKPRKRSDSEYSSDLEWCEHLTTAQKGLKQDMAHLTPWYHLFKFRFCADK</sequence>
<dbReference type="Gene3D" id="1.20.1280.50">
    <property type="match status" value="1"/>
</dbReference>
<protein>
    <submittedName>
        <fullName evidence="5">P4Hc domain-containing protein</fullName>
    </submittedName>
</protein>
<keyword evidence="3" id="KW-0560">Oxidoreductase</keyword>
<dbReference type="GO" id="GO:0005783">
    <property type="term" value="C:endoplasmic reticulum"/>
    <property type="evidence" value="ECO:0007669"/>
    <property type="project" value="TreeGrafter"/>
</dbReference>
<evidence type="ECO:0000259" key="4">
    <source>
        <dbReference type="PROSITE" id="PS51471"/>
    </source>
</evidence>
<dbReference type="AlphaFoldDB" id="X6NQF9"/>
<organism evidence="5 6">
    <name type="scientific">Reticulomyxa filosa</name>
    <dbReference type="NCBI Taxonomy" id="46433"/>
    <lineage>
        <taxon>Eukaryota</taxon>
        <taxon>Sar</taxon>
        <taxon>Rhizaria</taxon>
        <taxon>Retaria</taxon>
        <taxon>Foraminifera</taxon>
        <taxon>Monothalamids</taxon>
        <taxon>Reticulomyxidae</taxon>
        <taxon>Reticulomyxa</taxon>
    </lineage>
</organism>
<dbReference type="Gene3D" id="2.60.120.620">
    <property type="entry name" value="q2cbj1_9rhob like domain"/>
    <property type="match status" value="1"/>
</dbReference>
<comment type="caution">
    <text evidence="5">The sequence shown here is derived from an EMBL/GenBank/DDBJ whole genome shotgun (WGS) entry which is preliminary data.</text>
</comment>
<dbReference type="EMBL" id="ASPP01006965">
    <property type="protein sequence ID" value="ETO27919.1"/>
    <property type="molecule type" value="Genomic_DNA"/>
</dbReference>
<dbReference type="PANTHER" id="PTHR10869:SF246">
    <property type="entry name" value="TRANSMEMBRANE PROLYL 4-HYDROXYLASE"/>
    <property type="match status" value="1"/>
</dbReference>
<comment type="similarity">
    <text evidence="3">Belongs to the iron/ascorbate-dependent oxidoreductase family.</text>
</comment>
<keyword evidence="2 3" id="KW-0408">Iron</keyword>
<dbReference type="InterPro" id="IPR005123">
    <property type="entry name" value="Oxoglu/Fe-dep_dioxygenase_dom"/>
</dbReference>
<keyword evidence="6" id="KW-1185">Reference proteome</keyword>
<dbReference type="SUPFAM" id="SSF81383">
    <property type="entry name" value="F-box domain"/>
    <property type="match status" value="1"/>
</dbReference>
<evidence type="ECO:0000256" key="3">
    <source>
        <dbReference type="RuleBase" id="RU003682"/>
    </source>
</evidence>
<dbReference type="GO" id="GO:0046872">
    <property type="term" value="F:metal ion binding"/>
    <property type="evidence" value="ECO:0007669"/>
    <property type="project" value="UniProtKB-KW"/>
</dbReference>
<dbReference type="GO" id="GO:0004656">
    <property type="term" value="F:procollagen-proline 4-dioxygenase activity"/>
    <property type="evidence" value="ECO:0007669"/>
    <property type="project" value="TreeGrafter"/>
</dbReference>
<evidence type="ECO:0000256" key="2">
    <source>
        <dbReference type="ARBA" id="ARBA00023004"/>
    </source>
</evidence>
<gene>
    <name evidence="5" type="ORF">RFI_09211</name>
</gene>
<dbReference type="InterPro" id="IPR036047">
    <property type="entry name" value="F-box-like_dom_sf"/>
</dbReference>
<evidence type="ECO:0000256" key="1">
    <source>
        <dbReference type="ARBA" id="ARBA00022723"/>
    </source>
</evidence>
<dbReference type="PROSITE" id="PS51471">
    <property type="entry name" value="FE2OG_OXY"/>
    <property type="match status" value="1"/>
</dbReference>
<feature type="non-terminal residue" evidence="5">
    <location>
        <position position="358"/>
    </location>
</feature>
<evidence type="ECO:0000313" key="6">
    <source>
        <dbReference type="Proteomes" id="UP000023152"/>
    </source>
</evidence>
<dbReference type="InterPro" id="IPR045054">
    <property type="entry name" value="P4HA-like"/>
</dbReference>
<feature type="domain" description="Fe2OG dioxygenase" evidence="4">
    <location>
        <begin position="33"/>
        <end position="142"/>
    </location>
</feature>
<dbReference type="Pfam" id="PF13640">
    <property type="entry name" value="2OG-FeII_Oxy_3"/>
    <property type="match status" value="1"/>
</dbReference>
<dbReference type="Proteomes" id="UP000023152">
    <property type="component" value="Unassembled WGS sequence"/>
</dbReference>
<reference evidence="5 6" key="1">
    <citation type="journal article" date="2013" name="Curr. Biol.">
        <title>The Genome of the Foraminiferan Reticulomyxa filosa.</title>
        <authorList>
            <person name="Glockner G."/>
            <person name="Hulsmann N."/>
            <person name="Schleicher M."/>
            <person name="Noegel A.A."/>
            <person name="Eichinger L."/>
            <person name="Gallinger C."/>
            <person name="Pawlowski J."/>
            <person name="Sierra R."/>
            <person name="Euteneuer U."/>
            <person name="Pillet L."/>
            <person name="Moustafa A."/>
            <person name="Platzer M."/>
            <person name="Groth M."/>
            <person name="Szafranski K."/>
            <person name="Schliwa M."/>
        </authorList>
    </citation>
    <scope>NUCLEOTIDE SEQUENCE [LARGE SCALE GENOMIC DNA]</scope>
</reference>
<name>X6NQF9_RETFI</name>